<dbReference type="Proteomes" id="UP000502665">
    <property type="component" value="Chromosome"/>
</dbReference>
<dbReference type="RefSeq" id="WP_171398810.1">
    <property type="nucleotide sequence ID" value="NZ_CP049838.1"/>
</dbReference>
<keyword evidence="3" id="KW-1185">Reference proteome</keyword>
<feature type="transmembrane region" description="Helical" evidence="1">
    <location>
        <begin position="155"/>
        <end position="175"/>
    </location>
</feature>
<organism evidence="2 3">
    <name type="scientific">Streptomyces asoensis</name>
    <dbReference type="NCBI Taxonomy" id="249586"/>
    <lineage>
        <taxon>Bacteria</taxon>
        <taxon>Bacillati</taxon>
        <taxon>Actinomycetota</taxon>
        <taxon>Actinomycetes</taxon>
        <taxon>Kitasatosporales</taxon>
        <taxon>Streptomycetaceae</taxon>
        <taxon>Streptomyces</taxon>
    </lineage>
</organism>
<protein>
    <submittedName>
        <fullName evidence="2">Uncharacterized protein</fullName>
    </submittedName>
</protein>
<keyword evidence="1" id="KW-1133">Transmembrane helix</keyword>
<name>A0A6M4WZD7_9ACTN</name>
<evidence type="ECO:0000313" key="3">
    <source>
        <dbReference type="Proteomes" id="UP000502665"/>
    </source>
</evidence>
<keyword evidence="1" id="KW-0472">Membrane</keyword>
<evidence type="ECO:0000256" key="1">
    <source>
        <dbReference type="SAM" id="Phobius"/>
    </source>
</evidence>
<dbReference type="EMBL" id="CP049838">
    <property type="protein sequence ID" value="QJT03356.1"/>
    <property type="molecule type" value="Genomic_DNA"/>
</dbReference>
<keyword evidence="1" id="KW-0812">Transmembrane</keyword>
<evidence type="ECO:0000313" key="2">
    <source>
        <dbReference type="EMBL" id="QJT03356.1"/>
    </source>
</evidence>
<reference evidence="2" key="1">
    <citation type="submission" date="2020-03" db="EMBL/GenBank/DDBJ databases">
        <title>Molecular networking-based the target discovery of potent antiproliferative macrolactams: 5/6/7/16 polycyclic ansamycins and glycosylated trienomycin from Streptomyces cacaoi subsp. asoensis.</title>
        <authorList>
            <person name="Liu L.-L."/>
        </authorList>
    </citation>
    <scope>NUCLEOTIDE SEQUENCE [LARGE SCALE GENOMIC DNA]</scope>
    <source>
        <strain evidence="2">H2S5</strain>
    </source>
</reference>
<dbReference type="AlphaFoldDB" id="A0A6M4WZD7"/>
<sequence>MTERTPTWQELLDTAVEKPTPPAFRAALNGLRADGFSYDRLVDIADEIIKDGIVADKKFPGFEGIENGPSKGTWLNALTTKGRKAAALPDWKYVELLVVAYCKHHVLGEETRDDLVIRWADGYTVCGGLPRPKYRRTTTPPSVETPAARRKRVPYALGAAATVVVLAVSSTYFLWDPNPDPEPPLSVDDVSFLGLSTGDYVFPSTIKLSSPQVEKLKNEDYGKGMTFDDWFTQNKGVPAHFRTVSLTVSGRSKKEIRITNMDIQKQDCAPPLSGTLFLNGGTNGGETETRTLFFNLDERVPEPTLDNEPYFARHSITLKHGESETIVAFISANERSCGFTFRFTVVVPGQKPVKQEVSENGKPFQLTALAADYEGPHPYAGYRAMYVGGVAAPVGAGIVPADPSTYDGDPQSLATP</sequence>
<proteinExistence type="predicted"/>
<gene>
    <name evidence="2" type="ORF">G9272_26300</name>
</gene>
<accession>A0A6M4WZD7</accession>